<keyword evidence="1 4" id="KW-1015">Disulfide bond</keyword>
<keyword evidence="7" id="KW-1185">Reference proteome</keyword>
<dbReference type="eggNOG" id="KOG0907">
    <property type="taxonomic scope" value="Eukaryota"/>
</dbReference>
<feature type="active site" description="Nucleophile" evidence="3">
    <location>
        <position position="30"/>
    </location>
</feature>
<organism evidence="7">
    <name type="scientific">Salpingoeca rosetta (strain ATCC 50818 / BSB-021)</name>
    <dbReference type="NCBI Taxonomy" id="946362"/>
    <lineage>
        <taxon>Eukaryota</taxon>
        <taxon>Choanoflagellata</taxon>
        <taxon>Craspedida</taxon>
        <taxon>Salpingoecidae</taxon>
        <taxon>Salpingoeca</taxon>
    </lineage>
</organism>
<sequence length="103" mass="11367">MPAYLKTLDDFKKAIAEDSVVIIDFTASWCGPCRMIGPVFEKLAGQYGTIKCFKVDVDENSDAAGEAQIRAMPTFKVYKAGKQIDELMGASAEKLEAMFKKYA</sequence>
<dbReference type="GO" id="GO:0015035">
    <property type="term" value="F:protein-disulfide reductase activity"/>
    <property type="evidence" value="ECO:0007669"/>
    <property type="project" value="InterPro"/>
</dbReference>
<feature type="domain" description="Thioredoxin" evidence="5">
    <location>
        <begin position="1"/>
        <end position="103"/>
    </location>
</feature>
<dbReference type="PIRSF" id="PIRSF000077">
    <property type="entry name" value="Thioredoxin"/>
    <property type="match status" value="1"/>
</dbReference>
<comment type="similarity">
    <text evidence="2">Belongs to the thioredoxin family.</text>
</comment>
<feature type="site" description="Contributes to redox potential value" evidence="3">
    <location>
        <position position="32"/>
    </location>
</feature>
<dbReference type="AlphaFoldDB" id="F2UQE1"/>
<proteinExistence type="inferred from homology"/>
<gene>
    <name evidence="6" type="ORF">PTSG_10131</name>
</gene>
<dbReference type="PRINTS" id="PR00421">
    <property type="entry name" value="THIOREDOXIN"/>
</dbReference>
<dbReference type="InParanoid" id="F2UQE1"/>
<evidence type="ECO:0000256" key="3">
    <source>
        <dbReference type="PIRSR" id="PIRSR000077-1"/>
    </source>
</evidence>
<evidence type="ECO:0000313" key="6">
    <source>
        <dbReference type="EMBL" id="EGD79846.1"/>
    </source>
</evidence>
<dbReference type="Gene3D" id="3.40.30.10">
    <property type="entry name" value="Glutaredoxin"/>
    <property type="match status" value="1"/>
</dbReference>
<dbReference type="PROSITE" id="PS51352">
    <property type="entry name" value="THIOREDOXIN_2"/>
    <property type="match status" value="1"/>
</dbReference>
<dbReference type="Pfam" id="PF00085">
    <property type="entry name" value="Thioredoxin"/>
    <property type="match status" value="1"/>
</dbReference>
<feature type="site" description="Deprotonates C-terminal active site Cys" evidence="3">
    <location>
        <position position="24"/>
    </location>
</feature>
<dbReference type="EMBL" id="GL832989">
    <property type="protein sequence ID" value="EGD79846.1"/>
    <property type="molecule type" value="Genomic_DNA"/>
</dbReference>
<dbReference type="OrthoDB" id="10263751at2759"/>
<evidence type="ECO:0000256" key="1">
    <source>
        <dbReference type="ARBA" id="ARBA00023157"/>
    </source>
</evidence>
<evidence type="ECO:0000313" key="7">
    <source>
        <dbReference type="Proteomes" id="UP000007799"/>
    </source>
</evidence>
<evidence type="ECO:0000256" key="2">
    <source>
        <dbReference type="PIRNR" id="PIRNR000077"/>
    </source>
</evidence>
<dbReference type="OMA" id="DFHALWC"/>
<protein>
    <recommendedName>
        <fullName evidence="2">Thioredoxin</fullName>
    </recommendedName>
</protein>
<dbReference type="GeneID" id="16068997"/>
<dbReference type="InterPro" id="IPR005746">
    <property type="entry name" value="Thioredoxin"/>
</dbReference>
<name>F2UQE1_SALR5</name>
<dbReference type="STRING" id="946362.F2UQE1"/>
<dbReference type="InterPro" id="IPR013766">
    <property type="entry name" value="Thioredoxin_domain"/>
</dbReference>
<evidence type="ECO:0000259" key="5">
    <source>
        <dbReference type="PROSITE" id="PS51352"/>
    </source>
</evidence>
<dbReference type="InterPro" id="IPR036249">
    <property type="entry name" value="Thioredoxin-like_sf"/>
</dbReference>
<dbReference type="SUPFAM" id="SSF52833">
    <property type="entry name" value="Thioredoxin-like"/>
    <property type="match status" value="1"/>
</dbReference>
<dbReference type="FunFam" id="3.40.30.10:FF:000245">
    <property type="entry name" value="Thioredoxin"/>
    <property type="match status" value="1"/>
</dbReference>
<reference evidence="6" key="1">
    <citation type="submission" date="2009-08" db="EMBL/GenBank/DDBJ databases">
        <title>Annotation of Salpingoeca rosetta.</title>
        <authorList>
            <consortium name="The Broad Institute Genome Sequencing Platform"/>
            <person name="Russ C."/>
            <person name="Cuomo C."/>
            <person name="Burger G."/>
            <person name="Gray M.W."/>
            <person name="Holland P.W.H."/>
            <person name="King N."/>
            <person name="Lang F.B.F."/>
            <person name="Roger A.J."/>
            <person name="Ruiz-Trillo I."/>
            <person name="Young S.K."/>
            <person name="Zeng Q."/>
            <person name="Gargeya S."/>
            <person name="Alvarado L."/>
            <person name="Berlin A."/>
            <person name="Chapman S.B."/>
            <person name="Chen Z."/>
            <person name="Freedman E."/>
            <person name="Gellesch M."/>
            <person name="Goldberg J."/>
            <person name="Griggs A."/>
            <person name="Gujja S."/>
            <person name="Heilman E."/>
            <person name="Heiman D."/>
            <person name="Howarth C."/>
            <person name="Mehta T."/>
            <person name="Neiman D."/>
            <person name="Pearson M."/>
            <person name="Roberts A."/>
            <person name="Saif S."/>
            <person name="Shea T."/>
            <person name="Shenoy N."/>
            <person name="Sisk P."/>
            <person name="Stolte C."/>
            <person name="Sykes S."/>
            <person name="White J."/>
            <person name="Yandava C."/>
            <person name="Haas B."/>
            <person name="Nusbaum C."/>
            <person name="Birren B."/>
        </authorList>
    </citation>
    <scope>NUCLEOTIDE SEQUENCE [LARGE SCALE GENOMIC DNA]</scope>
    <source>
        <strain evidence="6">ATCC 50818</strain>
    </source>
</reference>
<feature type="site" description="Contributes to redox potential value" evidence="3">
    <location>
        <position position="31"/>
    </location>
</feature>
<feature type="disulfide bond" description="Redox-active" evidence="4">
    <location>
        <begin position="30"/>
        <end position="33"/>
    </location>
</feature>
<dbReference type="FunCoup" id="F2UQE1">
    <property type="interactions" value="1287"/>
</dbReference>
<dbReference type="RefSeq" id="XP_004988467.1">
    <property type="nucleotide sequence ID" value="XM_004988410.1"/>
</dbReference>
<accession>F2UQE1</accession>
<dbReference type="KEGG" id="sre:PTSG_10131"/>
<keyword evidence="4" id="KW-0676">Redox-active center</keyword>
<dbReference type="CDD" id="cd02947">
    <property type="entry name" value="TRX_family"/>
    <property type="match status" value="1"/>
</dbReference>
<dbReference type="InterPro" id="IPR017937">
    <property type="entry name" value="Thioredoxin_CS"/>
</dbReference>
<feature type="active site" description="Nucleophile" evidence="3">
    <location>
        <position position="33"/>
    </location>
</feature>
<dbReference type="Proteomes" id="UP000007799">
    <property type="component" value="Unassembled WGS sequence"/>
</dbReference>
<dbReference type="PROSITE" id="PS00194">
    <property type="entry name" value="THIOREDOXIN_1"/>
    <property type="match status" value="1"/>
</dbReference>
<dbReference type="PANTHER" id="PTHR46115">
    <property type="entry name" value="THIOREDOXIN-LIKE PROTEIN 1"/>
    <property type="match status" value="1"/>
</dbReference>
<evidence type="ECO:0000256" key="4">
    <source>
        <dbReference type="PIRSR" id="PIRSR000077-4"/>
    </source>
</evidence>